<keyword evidence="1" id="KW-0561">Oxygen transport</keyword>
<dbReference type="InterPro" id="IPR000971">
    <property type="entry name" value="Globin"/>
</dbReference>
<keyword evidence="1" id="KW-0479">Metal-binding</keyword>
<dbReference type="EMBL" id="JAAOMA010000031">
    <property type="protein sequence ID" value="NHR07248.1"/>
    <property type="molecule type" value="Genomic_DNA"/>
</dbReference>
<sequence>MVTKKQIQLLQRSWDMLGMQNQEMMERVYLNLFAAHPEYRKLFIKSPHDMSISLVRTFNVVLTSLEDLEQLRPIIFGMGIYHHKFKLSESHFISLRKAILDAMAVQLGDLMTPDIEDAWGMAFDEIAKIMLDGIQSA</sequence>
<dbReference type="PANTHER" id="PTHR43396:SF6">
    <property type="entry name" value="ABL201WP"/>
    <property type="match status" value="1"/>
</dbReference>
<evidence type="ECO:0000313" key="3">
    <source>
        <dbReference type="EMBL" id="NHR07248.1"/>
    </source>
</evidence>
<gene>
    <name evidence="3" type="ORF">HA052_18825</name>
</gene>
<dbReference type="InterPro" id="IPR012292">
    <property type="entry name" value="Globin/Proto"/>
</dbReference>
<dbReference type="Proteomes" id="UP001515641">
    <property type="component" value="Unassembled WGS sequence"/>
</dbReference>
<proteinExistence type="inferred from homology"/>
<feature type="domain" description="Globin" evidence="2">
    <location>
        <begin position="1"/>
        <end position="135"/>
    </location>
</feature>
<dbReference type="RefSeq" id="WP_166453085.1">
    <property type="nucleotide sequence ID" value="NZ_JAAOMA010000031.1"/>
</dbReference>
<name>A0ABX0LE76_9NEIS</name>
<evidence type="ECO:0000313" key="4">
    <source>
        <dbReference type="Proteomes" id="UP001515641"/>
    </source>
</evidence>
<dbReference type="PANTHER" id="PTHR43396">
    <property type="entry name" value="FLAVOHEMOPROTEIN"/>
    <property type="match status" value="1"/>
</dbReference>
<reference evidence="3 4" key="1">
    <citation type="submission" date="2020-03" db="EMBL/GenBank/DDBJ databases">
        <title>Draft genome sequence of environmentally isolated cultures.</title>
        <authorList>
            <person name="Wilson H.S."/>
            <person name="De Leon M.E."/>
        </authorList>
    </citation>
    <scope>NUCLEOTIDE SEQUENCE [LARGE SCALE GENOMIC DNA]</scope>
    <source>
        <strain evidence="3 4">HSC-31F16</strain>
    </source>
</reference>
<keyword evidence="1" id="KW-0349">Heme</keyword>
<comment type="similarity">
    <text evidence="1">Belongs to the globin family.</text>
</comment>
<keyword evidence="4" id="KW-1185">Reference proteome</keyword>
<dbReference type="PROSITE" id="PS01033">
    <property type="entry name" value="GLOBIN"/>
    <property type="match status" value="1"/>
</dbReference>
<accession>A0ABX0LE76</accession>
<dbReference type="Gene3D" id="1.10.490.10">
    <property type="entry name" value="Globins"/>
    <property type="match status" value="1"/>
</dbReference>
<evidence type="ECO:0000259" key="2">
    <source>
        <dbReference type="PROSITE" id="PS01033"/>
    </source>
</evidence>
<evidence type="ECO:0000256" key="1">
    <source>
        <dbReference type="RuleBase" id="RU000356"/>
    </source>
</evidence>
<dbReference type="InterPro" id="IPR009050">
    <property type="entry name" value="Globin-like_sf"/>
</dbReference>
<protein>
    <submittedName>
        <fullName evidence="3">Globin</fullName>
    </submittedName>
</protein>
<dbReference type="Pfam" id="PF00042">
    <property type="entry name" value="Globin"/>
    <property type="match status" value="1"/>
</dbReference>
<keyword evidence="1" id="KW-0408">Iron</keyword>
<organism evidence="3 4">
    <name type="scientific">Chromobacterium fluminis</name>
    <dbReference type="NCBI Taxonomy" id="3044269"/>
    <lineage>
        <taxon>Bacteria</taxon>
        <taxon>Pseudomonadati</taxon>
        <taxon>Pseudomonadota</taxon>
        <taxon>Betaproteobacteria</taxon>
        <taxon>Neisseriales</taxon>
        <taxon>Chromobacteriaceae</taxon>
        <taxon>Chromobacterium</taxon>
    </lineage>
</organism>
<dbReference type="SUPFAM" id="SSF46458">
    <property type="entry name" value="Globin-like"/>
    <property type="match status" value="1"/>
</dbReference>
<keyword evidence="1" id="KW-0813">Transport</keyword>
<comment type="caution">
    <text evidence="3">The sequence shown here is derived from an EMBL/GenBank/DDBJ whole genome shotgun (WGS) entry which is preliminary data.</text>
</comment>